<organism evidence="2 3">
    <name type="scientific">Pseudogracilibacillus auburnensis</name>
    <dbReference type="NCBI Taxonomy" id="1494959"/>
    <lineage>
        <taxon>Bacteria</taxon>
        <taxon>Bacillati</taxon>
        <taxon>Bacillota</taxon>
        <taxon>Bacilli</taxon>
        <taxon>Bacillales</taxon>
        <taxon>Bacillaceae</taxon>
        <taxon>Pseudogracilibacillus</taxon>
    </lineage>
</organism>
<dbReference type="PANTHER" id="PTHR37817">
    <property type="entry name" value="N-ACETYLTRANSFERASE EIS"/>
    <property type="match status" value="1"/>
</dbReference>
<sequence>MGQIRRLSKANYKDIFSLSQFAFQYYLNPDQFAKKEKEAERHEIWGYIVDDQLAGKLHHIPLRVLINGTSLKMGGVSSVATWPEYRRQGIAKKLLLHSLQEMKKAGETISYLHPFHVGFYRKYGWELAFSNKNYTIPIERLKRKWDGNGYIRRNRNLELLQEIYTKYASKFNGMLERDKKWWEQRVLTDEEAQVAIAYNNVDAAEGYIIYKVKDDIFTAKEVAYTSINGQHVLYEFISNHDSMAEKVKLTVPENDLLPYMIDDPTFDQEVEPYFMARIVDVLAFLKQYIFPVDGVVQLQVEDEFLLDNNGVYVIRSDSGETFVTKMEGKGDGNIKCSIQQLVAICLGYKRPTELFEYGLLEGDRASIELLEKMIPKTQTFLTDFF</sequence>
<dbReference type="SUPFAM" id="SSF55729">
    <property type="entry name" value="Acyl-CoA N-acyltransferases (Nat)"/>
    <property type="match status" value="1"/>
</dbReference>
<dbReference type="Pfam" id="PF17668">
    <property type="entry name" value="Acetyltransf_17"/>
    <property type="match status" value="1"/>
</dbReference>
<dbReference type="InterPro" id="IPR051554">
    <property type="entry name" value="Acetyltransferase_Eis"/>
</dbReference>
<proteinExistence type="predicted"/>
<dbReference type="GO" id="GO:0034069">
    <property type="term" value="F:aminoglycoside N-acetyltransferase activity"/>
    <property type="evidence" value="ECO:0007669"/>
    <property type="project" value="TreeGrafter"/>
</dbReference>
<dbReference type="RefSeq" id="WP_110396009.1">
    <property type="nucleotide sequence ID" value="NZ_JBHUHB010000001.1"/>
</dbReference>
<dbReference type="EMBL" id="QJJQ01000010">
    <property type="protein sequence ID" value="PXW85545.1"/>
    <property type="molecule type" value="Genomic_DNA"/>
</dbReference>
<comment type="caution">
    <text evidence="2">The sequence shown here is derived from an EMBL/GenBank/DDBJ whole genome shotgun (WGS) entry which is preliminary data.</text>
</comment>
<dbReference type="InterPro" id="IPR016181">
    <property type="entry name" value="Acyl_CoA_acyltransferase"/>
</dbReference>
<dbReference type="OrthoDB" id="9768284at2"/>
<dbReference type="InterPro" id="IPR041380">
    <property type="entry name" value="Acetyltransf_17"/>
</dbReference>
<name>A0A2V3VZW7_9BACI</name>
<reference evidence="2 3" key="1">
    <citation type="submission" date="2018-05" db="EMBL/GenBank/DDBJ databases">
        <title>Genomic Encyclopedia of Type Strains, Phase IV (KMG-IV): sequencing the most valuable type-strain genomes for metagenomic binning, comparative biology and taxonomic classification.</title>
        <authorList>
            <person name="Goeker M."/>
        </authorList>
    </citation>
    <scope>NUCLEOTIDE SEQUENCE [LARGE SCALE GENOMIC DNA]</scope>
    <source>
        <strain evidence="2 3">DSM 28556</strain>
    </source>
</reference>
<gene>
    <name evidence="2" type="ORF">DFR56_11045</name>
</gene>
<feature type="domain" description="N-acetyltransferase" evidence="1">
    <location>
        <begin position="2"/>
        <end position="147"/>
    </location>
</feature>
<protein>
    <submittedName>
        <fullName evidence="2">Putative acetyltransferase</fullName>
    </submittedName>
</protein>
<dbReference type="Pfam" id="PF13530">
    <property type="entry name" value="SCP2_2"/>
    <property type="match status" value="1"/>
</dbReference>
<dbReference type="InterPro" id="IPR036527">
    <property type="entry name" value="SCP2_sterol-bd_dom_sf"/>
</dbReference>
<evidence type="ECO:0000313" key="2">
    <source>
        <dbReference type="EMBL" id="PXW85545.1"/>
    </source>
</evidence>
<dbReference type="Gene3D" id="3.30.1050.10">
    <property type="entry name" value="SCP2 sterol-binding domain"/>
    <property type="match status" value="1"/>
</dbReference>
<keyword evidence="3" id="KW-1185">Reference proteome</keyword>
<dbReference type="Pfam" id="PF13527">
    <property type="entry name" value="Acetyltransf_9"/>
    <property type="match status" value="1"/>
</dbReference>
<accession>A0A2V3VZW7</accession>
<dbReference type="CDD" id="cd04301">
    <property type="entry name" value="NAT_SF"/>
    <property type="match status" value="1"/>
</dbReference>
<dbReference type="Gene3D" id="3.40.630.30">
    <property type="match status" value="2"/>
</dbReference>
<dbReference type="Proteomes" id="UP000247978">
    <property type="component" value="Unassembled WGS sequence"/>
</dbReference>
<dbReference type="PROSITE" id="PS51186">
    <property type="entry name" value="GNAT"/>
    <property type="match status" value="1"/>
</dbReference>
<evidence type="ECO:0000259" key="1">
    <source>
        <dbReference type="PROSITE" id="PS51186"/>
    </source>
</evidence>
<dbReference type="PANTHER" id="PTHR37817:SF1">
    <property type="entry name" value="N-ACETYLTRANSFERASE EIS"/>
    <property type="match status" value="1"/>
</dbReference>
<keyword evidence="2" id="KW-0808">Transferase</keyword>
<dbReference type="AlphaFoldDB" id="A0A2V3VZW7"/>
<dbReference type="GO" id="GO:0030649">
    <property type="term" value="P:aminoglycoside antibiotic catabolic process"/>
    <property type="evidence" value="ECO:0007669"/>
    <property type="project" value="TreeGrafter"/>
</dbReference>
<dbReference type="SUPFAM" id="SSF55718">
    <property type="entry name" value="SCP-like"/>
    <property type="match status" value="1"/>
</dbReference>
<evidence type="ECO:0000313" key="3">
    <source>
        <dbReference type="Proteomes" id="UP000247978"/>
    </source>
</evidence>
<dbReference type="InterPro" id="IPR000182">
    <property type="entry name" value="GNAT_dom"/>
</dbReference>
<dbReference type="InterPro" id="IPR025559">
    <property type="entry name" value="Eis_dom"/>
</dbReference>